<evidence type="ECO:0000256" key="1">
    <source>
        <dbReference type="ARBA" id="ARBA00009258"/>
    </source>
</evidence>
<sequence>MLRPRRLSRVPPSFSVSVSQRPFFVRQSVRFFGGMKVHSSHTAAWVNRHIQDEYVKRAQQDQYRSRSAYKIMQMDDRYTVFRKNQVVVDLGCYPGGFSQVALERCIPSQSGGKVIGIDRLKIDPLPGMVFLHTDVRKPDATERLLRELGPRKADVVLSDLAPKLIGVRQDDHLASAELCLHAADIAEKILVADGSFVVKMFLGGQTQNYKVYLQSRFKKVHSCKPRASREESPEMFFVCKGFFGRAAFSEEVQVKSAFSHREGSPV</sequence>
<dbReference type="GO" id="GO:0008650">
    <property type="term" value="F:rRNA (uridine-2'-O-)-methyltransferase activity"/>
    <property type="evidence" value="ECO:0007669"/>
    <property type="project" value="TreeGrafter"/>
</dbReference>
<dbReference type="SUPFAM" id="SSF53335">
    <property type="entry name" value="S-adenosyl-L-methionine-dependent methyltransferases"/>
    <property type="match status" value="1"/>
</dbReference>
<comment type="similarity">
    <text evidence="1">Belongs to the class I-like SAM-binding methyltransferase superfamily. RNA methyltransferase RlmE family.</text>
</comment>
<name>A0A0G4IAV3_9ALVE</name>
<dbReference type="InterPro" id="IPR029063">
    <property type="entry name" value="SAM-dependent_MTases_sf"/>
</dbReference>
<protein>
    <recommendedName>
        <fullName evidence="6">rRNA methyltransferase 2, mitochondrial</fullName>
    </recommendedName>
</protein>
<proteinExistence type="inferred from homology"/>
<evidence type="ECO:0000313" key="8">
    <source>
        <dbReference type="EMBL" id="CEM54301.1"/>
    </source>
</evidence>
<dbReference type="PANTHER" id="PTHR10920:SF18">
    <property type="entry name" value="RRNA METHYLTRANSFERASE 2, MITOCHONDRIAL"/>
    <property type="match status" value="1"/>
</dbReference>
<keyword evidence="2" id="KW-0698">rRNA processing</keyword>
<evidence type="ECO:0000256" key="4">
    <source>
        <dbReference type="ARBA" id="ARBA00022679"/>
    </source>
</evidence>
<keyword evidence="4" id="KW-0808">Transferase</keyword>
<reference evidence="8" key="1">
    <citation type="submission" date="2014-11" db="EMBL/GenBank/DDBJ databases">
        <authorList>
            <person name="Otto D Thomas"/>
            <person name="Naeem Raeece"/>
        </authorList>
    </citation>
    <scope>NUCLEOTIDE SEQUENCE</scope>
</reference>
<dbReference type="Gene3D" id="3.40.50.150">
    <property type="entry name" value="Vaccinia Virus protein VP39"/>
    <property type="match status" value="1"/>
</dbReference>
<accession>A0A0G4IAV3</accession>
<organism evidence="8">
    <name type="scientific">Chromera velia CCMP2878</name>
    <dbReference type="NCBI Taxonomy" id="1169474"/>
    <lineage>
        <taxon>Eukaryota</taxon>
        <taxon>Sar</taxon>
        <taxon>Alveolata</taxon>
        <taxon>Colpodellida</taxon>
        <taxon>Chromeraceae</taxon>
        <taxon>Chromera</taxon>
    </lineage>
</organism>
<dbReference type="InterPro" id="IPR002877">
    <property type="entry name" value="RNA_MeTrfase_FtsJ_dom"/>
</dbReference>
<evidence type="ECO:0000256" key="3">
    <source>
        <dbReference type="ARBA" id="ARBA00022603"/>
    </source>
</evidence>
<keyword evidence="5" id="KW-0949">S-adenosyl-L-methionine</keyword>
<dbReference type="InterPro" id="IPR015507">
    <property type="entry name" value="rRNA-MeTfrase_E"/>
</dbReference>
<dbReference type="InterPro" id="IPR050082">
    <property type="entry name" value="RNA_methyltr_RlmE"/>
</dbReference>
<evidence type="ECO:0000256" key="6">
    <source>
        <dbReference type="ARBA" id="ARBA00041184"/>
    </source>
</evidence>
<keyword evidence="3" id="KW-0489">Methyltransferase</keyword>
<dbReference type="PhylomeDB" id="A0A0G4IAV3"/>
<evidence type="ECO:0000259" key="7">
    <source>
        <dbReference type="Pfam" id="PF01728"/>
    </source>
</evidence>
<dbReference type="AlphaFoldDB" id="A0A0G4IAV3"/>
<dbReference type="EMBL" id="CDMZ01005774">
    <property type="protein sequence ID" value="CEM54301.1"/>
    <property type="molecule type" value="Genomic_DNA"/>
</dbReference>
<feature type="domain" description="Ribosomal RNA methyltransferase FtsJ" evidence="7">
    <location>
        <begin position="63"/>
        <end position="242"/>
    </location>
</feature>
<evidence type="ECO:0000256" key="2">
    <source>
        <dbReference type="ARBA" id="ARBA00022552"/>
    </source>
</evidence>
<gene>
    <name evidence="8" type="ORF">Cvel_12679</name>
</gene>
<evidence type="ECO:0000256" key="5">
    <source>
        <dbReference type="ARBA" id="ARBA00022691"/>
    </source>
</evidence>
<dbReference type="HAMAP" id="MF_01547">
    <property type="entry name" value="RNA_methyltr_E"/>
    <property type="match status" value="1"/>
</dbReference>
<dbReference type="Pfam" id="PF01728">
    <property type="entry name" value="FtsJ"/>
    <property type="match status" value="1"/>
</dbReference>
<dbReference type="PANTHER" id="PTHR10920">
    <property type="entry name" value="RIBOSOMAL RNA METHYLTRANSFERASE"/>
    <property type="match status" value="1"/>
</dbReference>
<dbReference type="VEuPathDB" id="CryptoDB:Cvel_12679"/>